<name>A0A8D2DRZ7_SCIVU</name>
<dbReference type="Ensembl" id="ENSSVLT00005031313.1">
    <property type="protein sequence ID" value="ENSSVLP00005028175.1"/>
    <property type="gene ID" value="ENSSVLG00005022278.1"/>
</dbReference>
<evidence type="ECO:0000313" key="2">
    <source>
        <dbReference type="Proteomes" id="UP000694564"/>
    </source>
</evidence>
<dbReference type="OrthoDB" id="246406at2759"/>
<protein>
    <submittedName>
        <fullName evidence="1">Uncharacterized protein</fullName>
    </submittedName>
</protein>
<accession>A0A8D2DRZ7</accession>
<evidence type="ECO:0000313" key="1">
    <source>
        <dbReference type="Ensembl" id="ENSSVLP00005028175.1"/>
    </source>
</evidence>
<proteinExistence type="predicted"/>
<reference evidence="1" key="1">
    <citation type="submission" date="2025-08" db="UniProtKB">
        <authorList>
            <consortium name="Ensembl"/>
        </authorList>
    </citation>
    <scope>IDENTIFICATION</scope>
</reference>
<dbReference type="Proteomes" id="UP000694564">
    <property type="component" value="Chromosome 5"/>
</dbReference>
<reference evidence="1" key="2">
    <citation type="submission" date="2025-09" db="UniProtKB">
        <authorList>
            <consortium name="Ensembl"/>
        </authorList>
    </citation>
    <scope>IDENTIFICATION</scope>
</reference>
<dbReference type="AlphaFoldDB" id="A0A8D2DRZ7"/>
<keyword evidence="2" id="KW-1185">Reference proteome</keyword>
<organism evidence="1 2">
    <name type="scientific">Sciurus vulgaris</name>
    <name type="common">Eurasian red squirrel</name>
    <dbReference type="NCBI Taxonomy" id="55149"/>
    <lineage>
        <taxon>Eukaryota</taxon>
        <taxon>Metazoa</taxon>
        <taxon>Chordata</taxon>
        <taxon>Craniata</taxon>
        <taxon>Vertebrata</taxon>
        <taxon>Euteleostomi</taxon>
        <taxon>Mammalia</taxon>
        <taxon>Eutheria</taxon>
        <taxon>Euarchontoglires</taxon>
        <taxon>Glires</taxon>
        <taxon>Rodentia</taxon>
        <taxon>Sciuromorpha</taxon>
        <taxon>Sciuridae</taxon>
        <taxon>Sciurinae</taxon>
        <taxon>Sciurini</taxon>
        <taxon>Sciurus</taxon>
    </lineage>
</organism>
<dbReference type="Gene3D" id="2.30.42.40">
    <property type="match status" value="1"/>
</dbReference>
<sequence length="84" mass="8990">MTSGVLVAFRQGDGIWVGHAVLAINGVDVNSQYMTDGKKVLEYLGNPANYPLLLTPCSPRFLSCPMGSIVSTPTERSQQPCSCT</sequence>